<feature type="region of interest" description="Disordered" evidence="3">
    <location>
        <begin position="25"/>
        <end position="62"/>
    </location>
</feature>
<evidence type="ECO:0000313" key="6">
    <source>
        <dbReference type="EMBL" id="SFO32189.1"/>
    </source>
</evidence>
<dbReference type="RefSeq" id="WP_091686969.1">
    <property type="nucleotide sequence ID" value="NZ_BAABFM010000023.1"/>
</dbReference>
<reference evidence="6 7" key="1">
    <citation type="submission" date="2016-10" db="EMBL/GenBank/DDBJ databases">
        <authorList>
            <person name="de Groot N.N."/>
        </authorList>
    </citation>
    <scope>NUCLEOTIDE SEQUENCE [LARGE SCALE GENOMIC DNA]</scope>
    <source>
        <strain evidence="6 7">DSM 1283</strain>
    </source>
</reference>
<proteinExistence type="inferred from homology"/>
<sequence>MKKVLALLLTLVMVLSLAACGGKKGNTYETSKEQETTETQGKTEEKTEEPATSGNVSDADIPEGLEGKKVAVVRNLAAGDHTQQFLDGCVSEGTAFGFTVDTYVTDGDDAKTQEVVAQVISKGYDGIILSHGQLSYTYDMLKPARDAGMQVVTFDSMPFKDGDASGELLQGVTSTAQDDYALAELSLGFMMKEFEEKGGQYPMKVLKTFMGPGIPPLDRRNEIYTQLEAEGKIKTVEIIAPSDTANVRGDMTNKTSAILPKYPEGTVDAIWGCYDELAKGVLQALNDAGRTDIPMYTIDISNDDIQLMISNSDVWKSTAAVDPKLIGIVNMRLLAMKFAGEETQDFFNLSAQNVETTTLNADINMTNLNTVVDGWGDASSSDSFNLEWMDALRSKNK</sequence>
<dbReference type="GO" id="GO:0030288">
    <property type="term" value="C:outer membrane-bounded periplasmic space"/>
    <property type="evidence" value="ECO:0007669"/>
    <property type="project" value="TreeGrafter"/>
</dbReference>
<feature type="domain" description="Periplasmic binding protein" evidence="5">
    <location>
        <begin position="71"/>
        <end position="341"/>
    </location>
</feature>
<gene>
    <name evidence="6" type="ORF">SAMN04489757_1184</name>
</gene>
<dbReference type="Pfam" id="PF13407">
    <property type="entry name" value="Peripla_BP_4"/>
    <property type="match status" value="1"/>
</dbReference>
<dbReference type="InterPro" id="IPR028082">
    <property type="entry name" value="Peripla_BP_I"/>
</dbReference>
<evidence type="ECO:0000259" key="5">
    <source>
        <dbReference type="Pfam" id="PF13407"/>
    </source>
</evidence>
<dbReference type="GO" id="GO:0030246">
    <property type="term" value="F:carbohydrate binding"/>
    <property type="evidence" value="ECO:0007669"/>
    <property type="project" value="TreeGrafter"/>
</dbReference>
<keyword evidence="4" id="KW-0732">Signal</keyword>
<feature type="compositionally biased region" description="Basic and acidic residues" evidence="3">
    <location>
        <begin position="30"/>
        <end position="49"/>
    </location>
</feature>
<evidence type="ECO:0000256" key="4">
    <source>
        <dbReference type="SAM" id="SignalP"/>
    </source>
</evidence>
<dbReference type="Proteomes" id="UP000198806">
    <property type="component" value="Unassembled WGS sequence"/>
</dbReference>
<dbReference type="InterPro" id="IPR025997">
    <property type="entry name" value="SBP_2_dom"/>
</dbReference>
<dbReference type="PANTHER" id="PTHR30036:SF7">
    <property type="entry name" value="ABC TRANSPORTER PERIPLASMIC-BINDING PROTEIN YPHF"/>
    <property type="match status" value="1"/>
</dbReference>
<dbReference type="AlphaFoldDB" id="A0A1I5G8K1"/>
<dbReference type="SUPFAM" id="SSF53822">
    <property type="entry name" value="Periplasmic binding protein-like I"/>
    <property type="match status" value="1"/>
</dbReference>
<protein>
    <submittedName>
        <fullName evidence="6">Monosaccharide ABC transporter substrate-binding protein, CUT2 family</fullName>
    </submittedName>
</protein>
<evidence type="ECO:0000256" key="2">
    <source>
        <dbReference type="ARBA" id="ARBA00007639"/>
    </source>
</evidence>
<comment type="subcellular location">
    <subcellularLocation>
        <location evidence="1">Cell envelope</location>
    </subcellularLocation>
</comment>
<accession>A0A1I5G8K1</accession>
<dbReference type="InterPro" id="IPR050555">
    <property type="entry name" value="Bact_Solute-Bind_Prot2"/>
</dbReference>
<dbReference type="Gene3D" id="3.40.50.2300">
    <property type="match status" value="2"/>
</dbReference>
<evidence type="ECO:0000256" key="1">
    <source>
        <dbReference type="ARBA" id="ARBA00004196"/>
    </source>
</evidence>
<comment type="similarity">
    <text evidence="2">Belongs to the bacterial solute-binding protein 2 family.</text>
</comment>
<dbReference type="EMBL" id="FOWD01000018">
    <property type="protein sequence ID" value="SFO32189.1"/>
    <property type="molecule type" value="Genomic_DNA"/>
</dbReference>
<evidence type="ECO:0000313" key="7">
    <source>
        <dbReference type="Proteomes" id="UP000198806"/>
    </source>
</evidence>
<dbReference type="PANTHER" id="PTHR30036">
    <property type="entry name" value="D-XYLOSE-BINDING PERIPLASMIC PROTEIN"/>
    <property type="match status" value="1"/>
</dbReference>
<dbReference type="CDD" id="cd06305">
    <property type="entry name" value="PBP1_methylthioribose_binding-like"/>
    <property type="match status" value="1"/>
</dbReference>
<organism evidence="6 7">
    <name type="scientific">Anaerocolumna aminovalerica</name>
    <dbReference type="NCBI Taxonomy" id="1527"/>
    <lineage>
        <taxon>Bacteria</taxon>
        <taxon>Bacillati</taxon>
        <taxon>Bacillota</taxon>
        <taxon>Clostridia</taxon>
        <taxon>Lachnospirales</taxon>
        <taxon>Lachnospiraceae</taxon>
        <taxon>Anaerocolumna</taxon>
    </lineage>
</organism>
<name>A0A1I5G8K1_9FIRM</name>
<feature type="signal peptide" evidence="4">
    <location>
        <begin position="1"/>
        <end position="18"/>
    </location>
</feature>
<keyword evidence="7" id="KW-1185">Reference proteome</keyword>
<dbReference type="STRING" id="1527.SAMN04489757_1184"/>
<evidence type="ECO:0000256" key="3">
    <source>
        <dbReference type="SAM" id="MobiDB-lite"/>
    </source>
</evidence>
<feature type="chain" id="PRO_5011516057" evidence="4">
    <location>
        <begin position="19"/>
        <end position="397"/>
    </location>
</feature>
<dbReference type="OrthoDB" id="7041874at2"/>
<dbReference type="PROSITE" id="PS51257">
    <property type="entry name" value="PROKAR_LIPOPROTEIN"/>
    <property type="match status" value="1"/>
</dbReference>